<protein>
    <submittedName>
        <fullName evidence="2">Replicase polyprotein</fullName>
        <ecNumber evidence="2">2.7.7.48</ecNumber>
    </submittedName>
</protein>
<accession>K0KKK3</accession>
<dbReference type="InterPro" id="IPR013083">
    <property type="entry name" value="Znf_RING/FYVE/PHD"/>
</dbReference>
<dbReference type="HOGENOM" id="CLU_824400_0_0_1"/>
<evidence type="ECO:0000313" key="3">
    <source>
        <dbReference type="Proteomes" id="UP000009328"/>
    </source>
</evidence>
<feature type="compositionally biased region" description="Acidic residues" evidence="1">
    <location>
        <begin position="247"/>
        <end position="264"/>
    </location>
</feature>
<sequence length="337" mass="38978">MSGSYVCTCLTEWLSDNISCPACRSKIDQEPFFNVQLRDLCNTLFEMCQKISNDELIDTKRHKLLQVESYNKDVSSNNKFKSVFKNIGQAVVDMSDGVARCSNCHWEVEGDRCPNCNIAIGNRNELNIVSDDDTDLDGSRLGFMGPVDHWNTSDDEDFENYDSEIERRLRNNDEPDEDDLAFVVDDDDLGEEYTDDEDSEDDEVENREPQSPSSPNYHNLRRRDDEDDDDEDEQITTRRRYTPTFILDDEWEDTRDSDELEDLEDHQGLLRNSRFNQSSDDQDEDAESWNGFQRSSDIEAALSVMDVENPYELESDEDTNINIGRRGKAIRISDEDD</sequence>
<name>K0KKK3_WICCF</name>
<comment type="caution">
    <text evidence="2">The sequence shown here is derived from an EMBL/GenBank/DDBJ whole genome shotgun (WGS) entry which is preliminary data.</text>
</comment>
<keyword evidence="2" id="KW-0548">Nucleotidyltransferase</keyword>
<dbReference type="AlphaFoldDB" id="K0KKK3"/>
<dbReference type="Proteomes" id="UP000009328">
    <property type="component" value="Unassembled WGS sequence"/>
</dbReference>
<dbReference type="EMBL" id="CAIF01000032">
    <property type="protein sequence ID" value="CCH41999.1"/>
    <property type="molecule type" value="Genomic_DNA"/>
</dbReference>
<organism evidence="2 3">
    <name type="scientific">Wickerhamomyces ciferrii (strain ATCC 14091 / BCRC 22168 / CBS 111 / JCM 3599 / NBRC 0793 / NRRL Y-1031 F-60-10)</name>
    <name type="common">Yeast</name>
    <name type="synonym">Pichia ciferrii</name>
    <dbReference type="NCBI Taxonomy" id="1206466"/>
    <lineage>
        <taxon>Eukaryota</taxon>
        <taxon>Fungi</taxon>
        <taxon>Dikarya</taxon>
        <taxon>Ascomycota</taxon>
        <taxon>Saccharomycotina</taxon>
        <taxon>Saccharomycetes</taxon>
        <taxon>Phaffomycetales</taxon>
        <taxon>Wickerhamomycetaceae</taxon>
        <taxon>Wickerhamomyces</taxon>
    </lineage>
</organism>
<evidence type="ECO:0000256" key="1">
    <source>
        <dbReference type="SAM" id="MobiDB-lite"/>
    </source>
</evidence>
<dbReference type="InParanoid" id="K0KKK3"/>
<dbReference type="Gene3D" id="3.30.40.10">
    <property type="entry name" value="Zinc/RING finger domain, C3HC4 (zinc finger)"/>
    <property type="match status" value="1"/>
</dbReference>
<dbReference type="GO" id="GO:0003968">
    <property type="term" value="F:RNA-directed RNA polymerase activity"/>
    <property type="evidence" value="ECO:0007669"/>
    <property type="project" value="UniProtKB-EC"/>
</dbReference>
<keyword evidence="3" id="KW-1185">Reference proteome</keyword>
<gene>
    <name evidence="2" type="ORF">BN7_1538</name>
</gene>
<dbReference type="EC" id="2.7.7.48" evidence="2"/>
<feature type="compositionally biased region" description="Acidic residues" evidence="1">
    <location>
        <begin position="225"/>
        <end position="234"/>
    </location>
</feature>
<reference evidence="2 3" key="1">
    <citation type="journal article" date="2012" name="Eukaryot. Cell">
        <title>Draft genome sequence of Wickerhamomyces ciferrii NRRL Y-1031 F-60-10.</title>
        <authorList>
            <person name="Schneider J."/>
            <person name="Andrea H."/>
            <person name="Blom J."/>
            <person name="Jaenicke S."/>
            <person name="Ruckert C."/>
            <person name="Schorsch C."/>
            <person name="Szczepanowski R."/>
            <person name="Farwick M."/>
            <person name="Goesmann A."/>
            <person name="Puhler A."/>
            <person name="Schaffer S."/>
            <person name="Tauch A."/>
            <person name="Kohler T."/>
            <person name="Brinkrolf K."/>
        </authorList>
    </citation>
    <scope>NUCLEOTIDE SEQUENCE [LARGE SCALE GENOMIC DNA]</scope>
    <source>
        <strain evidence="3">ATCC 14091 / BCRC 22168 / CBS 111 / JCM 3599 / NBRC 0793 / NRRL Y-1031 F-60-10</strain>
    </source>
</reference>
<feature type="compositionally biased region" description="Acidic residues" evidence="1">
    <location>
        <begin position="174"/>
        <end position="205"/>
    </location>
</feature>
<feature type="region of interest" description="Disordered" evidence="1">
    <location>
        <begin position="169"/>
        <end position="294"/>
    </location>
</feature>
<dbReference type="eggNOG" id="KOG2177">
    <property type="taxonomic scope" value="Eukaryota"/>
</dbReference>
<keyword evidence="2" id="KW-0808">Transferase</keyword>
<proteinExistence type="predicted"/>
<dbReference type="STRING" id="1206466.K0KKK3"/>
<evidence type="ECO:0000313" key="2">
    <source>
        <dbReference type="EMBL" id="CCH41999.1"/>
    </source>
</evidence>